<evidence type="ECO:0000256" key="6">
    <source>
        <dbReference type="ARBA" id="ARBA00022840"/>
    </source>
</evidence>
<evidence type="ECO:0000259" key="9">
    <source>
        <dbReference type="PROSITE" id="PS50011"/>
    </source>
</evidence>
<dbReference type="SUPFAM" id="SSF56112">
    <property type="entry name" value="Protein kinase-like (PK-like)"/>
    <property type="match status" value="1"/>
</dbReference>
<dbReference type="EC" id="2.7.11.1" evidence="1"/>
<dbReference type="AlphaFoldDB" id="A0A3A2ZPH5"/>
<keyword evidence="4" id="KW-0547">Nucleotide-binding</keyword>
<proteinExistence type="predicted"/>
<dbReference type="EMBL" id="MVGC01000059">
    <property type="protein sequence ID" value="RJE25078.1"/>
    <property type="molecule type" value="Genomic_DNA"/>
</dbReference>
<evidence type="ECO:0000313" key="10">
    <source>
        <dbReference type="EMBL" id="RJE25078.1"/>
    </source>
</evidence>
<evidence type="ECO:0000256" key="8">
    <source>
        <dbReference type="ARBA" id="ARBA00048679"/>
    </source>
</evidence>
<dbReference type="PROSITE" id="PS50011">
    <property type="entry name" value="PROTEIN_KINASE_DOM"/>
    <property type="match status" value="1"/>
</dbReference>
<accession>A0A3A2ZPH5</accession>
<organism evidence="10 11">
    <name type="scientific">Aspergillus sclerotialis</name>
    <dbReference type="NCBI Taxonomy" id="2070753"/>
    <lineage>
        <taxon>Eukaryota</taxon>
        <taxon>Fungi</taxon>
        <taxon>Dikarya</taxon>
        <taxon>Ascomycota</taxon>
        <taxon>Pezizomycotina</taxon>
        <taxon>Eurotiomycetes</taxon>
        <taxon>Eurotiomycetidae</taxon>
        <taxon>Eurotiales</taxon>
        <taxon>Aspergillaceae</taxon>
        <taxon>Aspergillus</taxon>
        <taxon>Aspergillus subgen. Polypaecilum</taxon>
    </lineage>
</organism>
<dbReference type="Proteomes" id="UP000266188">
    <property type="component" value="Unassembled WGS sequence"/>
</dbReference>
<evidence type="ECO:0000313" key="11">
    <source>
        <dbReference type="Proteomes" id="UP000266188"/>
    </source>
</evidence>
<dbReference type="InterPro" id="IPR000719">
    <property type="entry name" value="Prot_kinase_dom"/>
</dbReference>
<evidence type="ECO:0000256" key="7">
    <source>
        <dbReference type="ARBA" id="ARBA00047899"/>
    </source>
</evidence>
<keyword evidence="3" id="KW-0808">Transferase</keyword>
<feature type="domain" description="Protein kinase" evidence="9">
    <location>
        <begin position="1"/>
        <end position="175"/>
    </location>
</feature>
<keyword evidence="11" id="KW-1185">Reference proteome</keyword>
<dbReference type="Gene3D" id="1.10.510.10">
    <property type="entry name" value="Transferase(Phosphotransferase) domain 1"/>
    <property type="match status" value="1"/>
</dbReference>
<dbReference type="GO" id="GO:0005737">
    <property type="term" value="C:cytoplasm"/>
    <property type="evidence" value="ECO:0007669"/>
    <property type="project" value="TreeGrafter"/>
</dbReference>
<dbReference type="GO" id="GO:0004674">
    <property type="term" value="F:protein serine/threonine kinase activity"/>
    <property type="evidence" value="ECO:0007669"/>
    <property type="project" value="UniProtKB-KW"/>
</dbReference>
<dbReference type="Pfam" id="PF00069">
    <property type="entry name" value="Pkinase"/>
    <property type="match status" value="1"/>
</dbReference>
<dbReference type="PANTHER" id="PTHR24361:SF433">
    <property type="entry name" value="PROTEIN KINASE DOMAIN-CONTAINING PROTEIN"/>
    <property type="match status" value="1"/>
</dbReference>
<evidence type="ECO:0000256" key="3">
    <source>
        <dbReference type="ARBA" id="ARBA00022679"/>
    </source>
</evidence>
<reference evidence="11" key="1">
    <citation type="submission" date="2017-02" db="EMBL/GenBank/DDBJ databases">
        <authorList>
            <person name="Tafer H."/>
            <person name="Lopandic K."/>
        </authorList>
    </citation>
    <scope>NUCLEOTIDE SEQUENCE [LARGE SCALE GENOMIC DNA]</scope>
    <source>
        <strain evidence="11">CBS 366.77</strain>
    </source>
</reference>
<comment type="catalytic activity">
    <reaction evidence="8">
        <text>L-seryl-[protein] + ATP = O-phospho-L-seryl-[protein] + ADP + H(+)</text>
        <dbReference type="Rhea" id="RHEA:17989"/>
        <dbReference type="Rhea" id="RHEA-COMP:9863"/>
        <dbReference type="Rhea" id="RHEA-COMP:11604"/>
        <dbReference type="ChEBI" id="CHEBI:15378"/>
        <dbReference type="ChEBI" id="CHEBI:29999"/>
        <dbReference type="ChEBI" id="CHEBI:30616"/>
        <dbReference type="ChEBI" id="CHEBI:83421"/>
        <dbReference type="ChEBI" id="CHEBI:456216"/>
        <dbReference type="EC" id="2.7.11.1"/>
    </reaction>
</comment>
<name>A0A3A2ZPH5_9EURO</name>
<keyword evidence="2" id="KW-0723">Serine/threonine-protein kinase</keyword>
<dbReference type="OrthoDB" id="5979581at2759"/>
<keyword evidence="6" id="KW-0067">ATP-binding</keyword>
<dbReference type="GO" id="GO:0005524">
    <property type="term" value="F:ATP binding"/>
    <property type="evidence" value="ECO:0007669"/>
    <property type="project" value="UniProtKB-KW"/>
</dbReference>
<dbReference type="InterPro" id="IPR053235">
    <property type="entry name" value="Ser_Thr_kinase"/>
</dbReference>
<evidence type="ECO:0000256" key="1">
    <source>
        <dbReference type="ARBA" id="ARBA00012513"/>
    </source>
</evidence>
<comment type="catalytic activity">
    <reaction evidence="7">
        <text>L-threonyl-[protein] + ATP = O-phospho-L-threonyl-[protein] + ADP + H(+)</text>
        <dbReference type="Rhea" id="RHEA:46608"/>
        <dbReference type="Rhea" id="RHEA-COMP:11060"/>
        <dbReference type="Rhea" id="RHEA-COMP:11605"/>
        <dbReference type="ChEBI" id="CHEBI:15378"/>
        <dbReference type="ChEBI" id="CHEBI:30013"/>
        <dbReference type="ChEBI" id="CHEBI:30616"/>
        <dbReference type="ChEBI" id="CHEBI:61977"/>
        <dbReference type="ChEBI" id="CHEBI:456216"/>
        <dbReference type="EC" id="2.7.11.1"/>
    </reaction>
</comment>
<protein>
    <recommendedName>
        <fullName evidence="1">non-specific serine/threonine protein kinase</fullName>
        <ecNumber evidence="1">2.7.11.1</ecNumber>
    </recommendedName>
</protein>
<evidence type="ECO:0000256" key="2">
    <source>
        <dbReference type="ARBA" id="ARBA00022527"/>
    </source>
</evidence>
<keyword evidence="5 10" id="KW-0418">Kinase</keyword>
<gene>
    <name evidence="10" type="ORF">PHISCL_02613</name>
</gene>
<dbReference type="InterPro" id="IPR011009">
    <property type="entry name" value="Kinase-like_dom_sf"/>
</dbReference>
<evidence type="ECO:0000256" key="5">
    <source>
        <dbReference type="ARBA" id="ARBA00022777"/>
    </source>
</evidence>
<sequence length="179" mass="20523">MKTTLCIQGDIRFTDVQLADCGSTVPADSAYARDGDLIGAPIWRSPEAQLRIGWSTSTDIWLFGAMLITLLYGDNFFLFKSDVPFGHEEYELKILKRQCQFFGPFPLTYREICPQETLNVLAHIMQSISPEEKKPFNLISEREISKEDKEFVLKIRKLNPRDRPSAAELLEDKWFDGNA</sequence>
<comment type="caution">
    <text evidence="10">The sequence shown here is derived from an EMBL/GenBank/DDBJ whole genome shotgun (WGS) entry which is preliminary data.</text>
</comment>
<dbReference type="PANTHER" id="PTHR24361">
    <property type="entry name" value="MITOGEN-ACTIVATED KINASE KINASE KINASE"/>
    <property type="match status" value="1"/>
</dbReference>
<evidence type="ECO:0000256" key="4">
    <source>
        <dbReference type="ARBA" id="ARBA00022741"/>
    </source>
</evidence>